<evidence type="ECO:0000259" key="4">
    <source>
        <dbReference type="PROSITE" id="PS50932"/>
    </source>
</evidence>
<dbReference type="InterPro" id="IPR046335">
    <property type="entry name" value="LacI/GalR-like_sensor"/>
</dbReference>
<proteinExistence type="predicted"/>
<dbReference type="InterPro" id="IPR000843">
    <property type="entry name" value="HTH_LacI"/>
</dbReference>
<dbReference type="GO" id="GO:0003700">
    <property type="term" value="F:DNA-binding transcription factor activity"/>
    <property type="evidence" value="ECO:0007669"/>
    <property type="project" value="TreeGrafter"/>
</dbReference>
<dbReference type="SMART" id="SM00354">
    <property type="entry name" value="HTH_LACI"/>
    <property type="match status" value="1"/>
</dbReference>
<dbReference type="InterPro" id="IPR028082">
    <property type="entry name" value="Peripla_BP_I"/>
</dbReference>
<evidence type="ECO:0000313" key="5">
    <source>
        <dbReference type="EMBL" id="PCK26885.1"/>
    </source>
</evidence>
<dbReference type="EMBL" id="NOVD01000007">
    <property type="protein sequence ID" value="PCK26885.1"/>
    <property type="molecule type" value="Genomic_DNA"/>
</dbReference>
<dbReference type="GO" id="GO:0000976">
    <property type="term" value="F:transcription cis-regulatory region binding"/>
    <property type="evidence" value="ECO:0007669"/>
    <property type="project" value="TreeGrafter"/>
</dbReference>
<evidence type="ECO:0000256" key="2">
    <source>
        <dbReference type="ARBA" id="ARBA00023125"/>
    </source>
</evidence>
<organism evidence="5 6">
    <name type="scientific">Rhodococcus qingshengii</name>
    <dbReference type="NCBI Taxonomy" id="334542"/>
    <lineage>
        <taxon>Bacteria</taxon>
        <taxon>Bacillati</taxon>
        <taxon>Actinomycetota</taxon>
        <taxon>Actinomycetes</taxon>
        <taxon>Mycobacteriales</taxon>
        <taxon>Nocardiaceae</taxon>
        <taxon>Rhodococcus</taxon>
        <taxon>Rhodococcus erythropolis group</taxon>
    </lineage>
</organism>
<dbReference type="PANTHER" id="PTHR30146">
    <property type="entry name" value="LACI-RELATED TRANSCRIPTIONAL REPRESSOR"/>
    <property type="match status" value="1"/>
</dbReference>
<gene>
    <name evidence="5" type="ORF">CHR55_13910</name>
</gene>
<accession>A0A2A5JBF3</accession>
<dbReference type="Gene3D" id="1.10.260.40">
    <property type="entry name" value="lambda repressor-like DNA-binding domains"/>
    <property type="match status" value="1"/>
</dbReference>
<dbReference type="PANTHER" id="PTHR30146:SF138">
    <property type="entry name" value="TRANSCRIPTIONAL REGULATORY PROTEIN"/>
    <property type="match status" value="1"/>
</dbReference>
<keyword evidence="1" id="KW-0805">Transcription regulation</keyword>
<evidence type="ECO:0000313" key="6">
    <source>
        <dbReference type="Proteomes" id="UP000230886"/>
    </source>
</evidence>
<dbReference type="PROSITE" id="PS50932">
    <property type="entry name" value="HTH_LACI_2"/>
    <property type="match status" value="1"/>
</dbReference>
<dbReference type="SUPFAM" id="SSF47413">
    <property type="entry name" value="lambda repressor-like DNA-binding domains"/>
    <property type="match status" value="1"/>
</dbReference>
<dbReference type="SUPFAM" id="SSF53822">
    <property type="entry name" value="Periplasmic binding protein-like I"/>
    <property type="match status" value="1"/>
</dbReference>
<dbReference type="CDD" id="cd06279">
    <property type="entry name" value="PBP1_LacI-like"/>
    <property type="match status" value="1"/>
</dbReference>
<name>A0A2A5JBF3_RHOSG</name>
<dbReference type="Pfam" id="PF13377">
    <property type="entry name" value="Peripla_BP_3"/>
    <property type="match status" value="1"/>
</dbReference>
<feature type="domain" description="HTH lacI-type" evidence="4">
    <location>
        <begin position="15"/>
        <end position="70"/>
    </location>
</feature>
<evidence type="ECO:0000256" key="3">
    <source>
        <dbReference type="ARBA" id="ARBA00023163"/>
    </source>
</evidence>
<dbReference type="CDD" id="cd01392">
    <property type="entry name" value="HTH_LacI"/>
    <property type="match status" value="1"/>
</dbReference>
<keyword evidence="3" id="KW-0804">Transcription</keyword>
<dbReference type="AlphaFoldDB" id="A0A2A5JBF3"/>
<comment type="caution">
    <text evidence="5">The sequence shown here is derived from an EMBL/GenBank/DDBJ whole genome shotgun (WGS) entry which is preliminary data.</text>
</comment>
<dbReference type="Proteomes" id="UP000230886">
    <property type="component" value="Unassembled WGS sequence"/>
</dbReference>
<dbReference type="InterPro" id="IPR010982">
    <property type="entry name" value="Lambda_DNA-bd_dom_sf"/>
</dbReference>
<evidence type="ECO:0000256" key="1">
    <source>
        <dbReference type="ARBA" id="ARBA00023015"/>
    </source>
</evidence>
<dbReference type="Gene3D" id="3.40.50.2300">
    <property type="match status" value="2"/>
</dbReference>
<dbReference type="Pfam" id="PF00356">
    <property type="entry name" value="LacI"/>
    <property type="match status" value="1"/>
</dbReference>
<protein>
    <submittedName>
        <fullName evidence="5">LacI family transcriptional regulator</fullName>
    </submittedName>
</protein>
<keyword evidence="2" id="KW-0238">DNA-binding</keyword>
<reference evidence="5 6" key="1">
    <citation type="submission" date="2017-07" db="EMBL/GenBank/DDBJ databases">
        <title>Draft sequence of Rhodococcus enclensis 23b-28.</title>
        <authorList>
            <person name="Besaury L."/>
            <person name="Sancelme M."/>
            <person name="Amato P."/>
            <person name="Lallement A."/>
            <person name="Delort A.-M."/>
        </authorList>
    </citation>
    <scope>NUCLEOTIDE SEQUENCE [LARGE SCALE GENOMIC DNA]</scope>
    <source>
        <strain evidence="5 6">23b-28</strain>
    </source>
</reference>
<sequence length="355" mass="38073">MLMLMAIRAQRSSRPTMADVAKAAGVSVMSVSYSFAQPERVSESTRAKVFAAAEELEYAGPNRAAQSLRSGKFNNIAVVFSEKLTYAFEDAVARRFLSGVAEACLDANAGLMMLPNSGKPGDVDRVRDAAVDGFVVWTTVFDDPILDAIVGTGKPACIQGGPLHEGVDLVGMDDVAGAVAIAAVGLSGAQRPAVISLPWDRERRSEIRMDVVSSEAFFPVSRHRLEGYERAVRDAGLDWPSVRVGVVTVNERSEGARMARSLLDVPESRRPDVILAMSDELALGVLDAIRELGLALPDDVAVVGWDDTTAASDAGLTTVRQSLFDQGRNAARVVLGLDDAVEPVEWSVRRRTSTR</sequence>